<name>A0ABM4DLP9_HYDVU</name>
<dbReference type="Gene3D" id="3.40.50.720">
    <property type="entry name" value="NAD(P)-binding Rossmann-like Domain"/>
    <property type="match status" value="1"/>
</dbReference>
<dbReference type="Pfam" id="PF01370">
    <property type="entry name" value="Epimerase"/>
    <property type="match status" value="1"/>
</dbReference>
<evidence type="ECO:0000259" key="4">
    <source>
        <dbReference type="Pfam" id="PF01370"/>
    </source>
</evidence>
<dbReference type="PROSITE" id="PS51257">
    <property type="entry name" value="PROKAR_LIPOPROTEIN"/>
    <property type="match status" value="1"/>
</dbReference>
<dbReference type="PANTHER" id="PTHR43103:SF3">
    <property type="entry name" value="ADP-L-GLYCERO-D-MANNO-HEPTOSE-6-EPIMERASE"/>
    <property type="match status" value="1"/>
</dbReference>
<evidence type="ECO:0000256" key="1">
    <source>
        <dbReference type="ARBA" id="ARBA00022857"/>
    </source>
</evidence>
<dbReference type="InterPro" id="IPR001509">
    <property type="entry name" value="Epimerase_deHydtase"/>
</dbReference>
<evidence type="ECO:0000313" key="6">
    <source>
        <dbReference type="RefSeq" id="XP_065675457.1"/>
    </source>
</evidence>
<feature type="domain" description="NAD-dependent epimerase/dehydratase" evidence="4">
    <location>
        <begin position="11"/>
        <end position="251"/>
    </location>
</feature>
<accession>A0ABM4DLP9</accession>
<protein>
    <submittedName>
        <fullName evidence="6">ADP-L-glycero-D-manno-heptose-6-epimerase-like</fullName>
    </submittedName>
</protein>
<dbReference type="GeneID" id="136091677"/>
<dbReference type="RefSeq" id="XP_065675457.1">
    <property type="nucleotide sequence ID" value="XM_065819385.1"/>
</dbReference>
<keyword evidence="2" id="KW-0413">Isomerase</keyword>
<gene>
    <name evidence="6" type="primary">LOC136091677</name>
</gene>
<reference evidence="6" key="1">
    <citation type="submission" date="2025-08" db="UniProtKB">
        <authorList>
            <consortium name="RefSeq"/>
        </authorList>
    </citation>
    <scope>IDENTIFICATION</scope>
</reference>
<dbReference type="NCBIfam" id="TIGR02197">
    <property type="entry name" value="heptose_epim"/>
    <property type="match status" value="1"/>
</dbReference>
<evidence type="ECO:0000313" key="5">
    <source>
        <dbReference type="Proteomes" id="UP001652625"/>
    </source>
</evidence>
<evidence type="ECO:0000256" key="3">
    <source>
        <dbReference type="ARBA" id="ARBA00023277"/>
    </source>
</evidence>
<dbReference type="PANTHER" id="PTHR43103">
    <property type="entry name" value="NUCLEOSIDE-DIPHOSPHATE-SUGAR EPIMERASE"/>
    <property type="match status" value="1"/>
</dbReference>
<dbReference type="SUPFAM" id="SSF51735">
    <property type="entry name" value="NAD(P)-binding Rossmann-fold domains"/>
    <property type="match status" value="1"/>
</dbReference>
<dbReference type="Proteomes" id="UP001652625">
    <property type="component" value="Chromosome 15"/>
</dbReference>
<dbReference type="Gene3D" id="3.90.25.10">
    <property type="entry name" value="UDP-galactose 4-epimerase, domain 1"/>
    <property type="match status" value="1"/>
</dbReference>
<dbReference type="InterPro" id="IPR036291">
    <property type="entry name" value="NAD(P)-bd_dom_sf"/>
</dbReference>
<keyword evidence="5" id="KW-1185">Reference proteome</keyword>
<dbReference type="CDD" id="cd05248">
    <property type="entry name" value="ADP_GME_SDR_e"/>
    <property type="match status" value="1"/>
</dbReference>
<dbReference type="InterPro" id="IPR011912">
    <property type="entry name" value="Heptose_epim"/>
</dbReference>
<proteinExistence type="predicted"/>
<keyword evidence="3" id="KW-0119">Carbohydrate metabolism</keyword>
<organism evidence="5 6">
    <name type="scientific">Hydra vulgaris</name>
    <name type="common">Hydra</name>
    <name type="synonym">Hydra attenuata</name>
    <dbReference type="NCBI Taxonomy" id="6087"/>
    <lineage>
        <taxon>Eukaryota</taxon>
        <taxon>Metazoa</taxon>
        <taxon>Cnidaria</taxon>
        <taxon>Hydrozoa</taxon>
        <taxon>Hydroidolina</taxon>
        <taxon>Anthoathecata</taxon>
        <taxon>Aplanulata</taxon>
        <taxon>Hydridae</taxon>
        <taxon>Hydra</taxon>
    </lineage>
</organism>
<evidence type="ECO:0000256" key="2">
    <source>
        <dbReference type="ARBA" id="ARBA00023235"/>
    </source>
</evidence>
<keyword evidence="1" id="KW-0521">NADP</keyword>
<sequence length="330" mass="37428">MQRKIQTSDLIVITGAAGFIGSCIVRRLNDCGFTNLVLVDDIGTSDKWKNLLGKRFKYFIGISQLFDWLGGKEHNVAAFIHLGACSDTLETRVDYLLDNNTRYTIRLAEYALQYGQRFIYASSAATYGDGALGFNDDHDMLHKLKPLNAYGFSKQLFDLWALEHGVINRIVGLKYFNVFGPNELHKGRMASMICKMVPQVQKEGVIRLFKSTEPGRFSDGGQCRDFIYVKDVAEMTCSFLDNQHCGIYNIGTGKPTTWNQLATEIFKSMGLPVNIEYIEMPADLAKQYQNFTCANMEKYHNITGKAPLKFTLDEAVRDYVQEHILKEATW</sequence>